<comment type="similarity">
    <text evidence="1">Belongs to the sigma-70 factor family. ECF subfamily.</text>
</comment>
<comment type="caution">
    <text evidence="7">The sequence shown here is derived from an EMBL/GenBank/DDBJ whole genome shotgun (WGS) entry which is preliminary data.</text>
</comment>
<dbReference type="InterPro" id="IPR013324">
    <property type="entry name" value="RNA_pol_sigma_r3/r4-like"/>
</dbReference>
<dbReference type="GO" id="GO:0003677">
    <property type="term" value="F:DNA binding"/>
    <property type="evidence" value="ECO:0007669"/>
    <property type="project" value="InterPro"/>
</dbReference>
<reference evidence="8" key="1">
    <citation type="submission" date="2010-07" db="EMBL/GenBank/DDBJ databases">
        <authorList>
            <person name="Weinstock G."/>
            <person name="Sodergren E."/>
            <person name="Clifton S."/>
            <person name="Fulton L."/>
            <person name="Fulton B."/>
            <person name="Courtney L."/>
            <person name="Fronick C."/>
            <person name="Harrison M."/>
            <person name="Strong C."/>
            <person name="Farmer C."/>
            <person name="Delahaunty K."/>
            <person name="Markovic C."/>
            <person name="Hall O."/>
            <person name="Minx P."/>
            <person name="Tomlinson C."/>
            <person name="Mitreva M."/>
            <person name="Hou S."/>
            <person name="Chen J."/>
            <person name="Wollam A."/>
            <person name="Pepin K.H."/>
            <person name="Johnson M."/>
            <person name="Bhonagiri V."/>
            <person name="Zhang X."/>
            <person name="Suruliraj S."/>
            <person name="Warren W."/>
            <person name="Chinwalla A."/>
            <person name="Mardis E.R."/>
            <person name="Wilson R.K."/>
        </authorList>
    </citation>
    <scope>NUCLEOTIDE SEQUENCE [LARGE SCALE GENOMIC DNA]</scope>
    <source>
        <strain evidence="8">TX4248</strain>
    </source>
</reference>
<evidence type="ECO:0000256" key="2">
    <source>
        <dbReference type="ARBA" id="ARBA00023015"/>
    </source>
</evidence>
<accession>A0A125W1S8</accession>
<dbReference type="Gene3D" id="1.10.1740.10">
    <property type="match status" value="1"/>
</dbReference>
<proteinExistence type="inferred from homology"/>
<feature type="domain" description="RNA polymerase sigma-70 region 2" evidence="5">
    <location>
        <begin position="26"/>
        <end position="91"/>
    </location>
</feature>
<sequence length="169" mass="19993">MDKISTKKLVQKAKKGDGQAFVHLCQKYETVLYNAAYKMLLNEVDVADCLQETELCAWEKITTLKNEHAFNSWIFKIMLNQVQNIFREKQKTTHWMDTYSPVPAFDDLYDLDKGLHKLPDNYRVPLVMYYYVGFSIKEIAQQLDVSTNTIKIRLSRGRKKLRIYLKETW</sequence>
<organism evidence="7 8">
    <name type="scientific">Enterococcus faecalis TX4248</name>
    <dbReference type="NCBI Taxonomy" id="749495"/>
    <lineage>
        <taxon>Bacteria</taxon>
        <taxon>Bacillati</taxon>
        <taxon>Bacillota</taxon>
        <taxon>Bacilli</taxon>
        <taxon>Lactobacillales</taxon>
        <taxon>Enterococcaceae</taxon>
        <taxon>Enterococcus</taxon>
    </lineage>
</organism>
<evidence type="ECO:0000256" key="4">
    <source>
        <dbReference type="ARBA" id="ARBA00023163"/>
    </source>
</evidence>
<feature type="domain" description="RNA polymerase sigma factor 70 region 4 type 2" evidence="6">
    <location>
        <begin position="111"/>
        <end position="161"/>
    </location>
</feature>
<protein>
    <submittedName>
        <fullName evidence="7">Sigma-70 region 2</fullName>
    </submittedName>
</protein>
<evidence type="ECO:0000313" key="8">
    <source>
        <dbReference type="Proteomes" id="UP000004846"/>
    </source>
</evidence>
<keyword evidence="4" id="KW-0804">Transcription</keyword>
<dbReference type="SUPFAM" id="SSF88946">
    <property type="entry name" value="Sigma2 domain of RNA polymerase sigma factors"/>
    <property type="match status" value="1"/>
</dbReference>
<keyword evidence="2" id="KW-0805">Transcription regulation</keyword>
<dbReference type="InterPro" id="IPR013249">
    <property type="entry name" value="RNA_pol_sigma70_r4_t2"/>
</dbReference>
<evidence type="ECO:0000256" key="3">
    <source>
        <dbReference type="ARBA" id="ARBA00023082"/>
    </source>
</evidence>
<keyword evidence="3" id="KW-0731">Sigma factor</keyword>
<dbReference type="InterPro" id="IPR039425">
    <property type="entry name" value="RNA_pol_sigma-70-like"/>
</dbReference>
<evidence type="ECO:0000259" key="6">
    <source>
        <dbReference type="Pfam" id="PF08281"/>
    </source>
</evidence>
<name>A0A125W1S8_ENTFL</name>
<dbReference type="InterPro" id="IPR007627">
    <property type="entry name" value="RNA_pol_sigma70_r2"/>
</dbReference>
<dbReference type="GO" id="GO:0006352">
    <property type="term" value="P:DNA-templated transcription initiation"/>
    <property type="evidence" value="ECO:0007669"/>
    <property type="project" value="InterPro"/>
</dbReference>
<evidence type="ECO:0000313" key="7">
    <source>
        <dbReference type="EMBL" id="EFM81227.1"/>
    </source>
</evidence>
<gene>
    <name evidence="7" type="ORF">HMPREF9498_03166</name>
</gene>
<dbReference type="Proteomes" id="UP000004846">
    <property type="component" value="Unassembled WGS sequence"/>
</dbReference>
<dbReference type="Gene3D" id="1.10.10.10">
    <property type="entry name" value="Winged helix-like DNA-binding domain superfamily/Winged helix DNA-binding domain"/>
    <property type="match status" value="1"/>
</dbReference>
<dbReference type="InterPro" id="IPR013325">
    <property type="entry name" value="RNA_pol_sigma_r2"/>
</dbReference>
<dbReference type="AlphaFoldDB" id="A0A125W1S8"/>
<dbReference type="GO" id="GO:0016987">
    <property type="term" value="F:sigma factor activity"/>
    <property type="evidence" value="ECO:0007669"/>
    <property type="project" value="UniProtKB-KW"/>
</dbReference>
<dbReference type="Pfam" id="PF04542">
    <property type="entry name" value="Sigma70_r2"/>
    <property type="match status" value="1"/>
</dbReference>
<dbReference type="SUPFAM" id="SSF88659">
    <property type="entry name" value="Sigma3 and sigma4 domains of RNA polymerase sigma factors"/>
    <property type="match status" value="1"/>
</dbReference>
<dbReference type="EMBL" id="AEBR01000110">
    <property type="protein sequence ID" value="EFM81227.1"/>
    <property type="molecule type" value="Genomic_DNA"/>
</dbReference>
<dbReference type="InterPro" id="IPR036388">
    <property type="entry name" value="WH-like_DNA-bd_sf"/>
</dbReference>
<dbReference type="CDD" id="cd06171">
    <property type="entry name" value="Sigma70_r4"/>
    <property type="match status" value="1"/>
</dbReference>
<evidence type="ECO:0000259" key="5">
    <source>
        <dbReference type="Pfam" id="PF04542"/>
    </source>
</evidence>
<dbReference type="RefSeq" id="WP_002357670.1">
    <property type="nucleotide sequence ID" value="NZ_GL454489.1"/>
</dbReference>
<dbReference type="Pfam" id="PF08281">
    <property type="entry name" value="Sigma70_r4_2"/>
    <property type="match status" value="1"/>
</dbReference>
<dbReference type="PANTHER" id="PTHR43133">
    <property type="entry name" value="RNA POLYMERASE ECF-TYPE SIGMA FACTO"/>
    <property type="match status" value="1"/>
</dbReference>
<dbReference type="NCBIfam" id="TIGR02937">
    <property type="entry name" value="sigma70-ECF"/>
    <property type="match status" value="1"/>
</dbReference>
<dbReference type="PANTHER" id="PTHR43133:SF51">
    <property type="entry name" value="RNA POLYMERASE SIGMA FACTOR"/>
    <property type="match status" value="1"/>
</dbReference>
<dbReference type="HOGENOM" id="CLU_047691_3_1_9"/>
<evidence type="ECO:0000256" key="1">
    <source>
        <dbReference type="ARBA" id="ARBA00010641"/>
    </source>
</evidence>
<dbReference type="InterPro" id="IPR014284">
    <property type="entry name" value="RNA_pol_sigma-70_dom"/>
</dbReference>